<keyword evidence="8 12" id="KW-0067">ATP-binding</keyword>
<organism evidence="14 15">
    <name type="scientific">Aquicella siphonis</name>
    <dbReference type="NCBI Taxonomy" id="254247"/>
    <lineage>
        <taxon>Bacteria</taxon>
        <taxon>Pseudomonadati</taxon>
        <taxon>Pseudomonadota</taxon>
        <taxon>Gammaproteobacteria</taxon>
        <taxon>Legionellales</taxon>
        <taxon>Coxiellaceae</taxon>
        <taxon>Aquicella</taxon>
    </lineage>
</organism>
<dbReference type="GO" id="GO:0005524">
    <property type="term" value="F:ATP binding"/>
    <property type="evidence" value="ECO:0007669"/>
    <property type="project" value="UniProtKB-UniRule"/>
</dbReference>
<dbReference type="GO" id="GO:0006235">
    <property type="term" value="P:dTTP biosynthetic process"/>
    <property type="evidence" value="ECO:0007669"/>
    <property type="project" value="UniProtKB-UniRule"/>
</dbReference>
<evidence type="ECO:0000256" key="4">
    <source>
        <dbReference type="ARBA" id="ARBA00022679"/>
    </source>
</evidence>
<gene>
    <name evidence="12 14" type="primary">tmk</name>
    <name evidence="14" type="ORF">AQUSIP_12150</name>
</gene>
<dbReference type="OrthoDB" id="9774907at2"/>
<comment type="similarity">
    <text evidence="1 12">Belongs to the thymidylate kinase family.</text>
</comment>
<keyword evidence="5 12" id="KW-0545">Nucleotide biosynthesis</keyword>
<evidence type="ECO:0000256" key="11">
    <source>
        <dbReference type="ARBA" id="ARBA00057735"/>
    </source>
</evidence>
<keyword evidence="7 12" id="KW-0418">Kinase</keyword>
<evidence type="ECO:0000256" key="7">
    <source>
        <dbReference type="ARBA" id="ARBA00022777"/>
    </source>
</evidence>
<evidence type="ECO:0000259" key="13">
    <source>
        <dbReference type="Pfam" id="PF02223"/>
    </source>
</evidence>
<evidence type="ECO:0000313" key="15">
    <source>
        <dbReference type="Proteomes" id="UP000324194"/>
    </source>
</evidence>
<protein>
    <recommendedName>
        <fullName evidence="3 12">Thymidylate kinase</fullName>
        <ecNumber evidence="2 12">2.7.4.9</ecNumber>
    </recommendedName>
    <alternativeName>
        <fullName evidence="9 12">dTMP kinase</fullName>
    </alternativeName>
</protein>
<dbReference type="Pfam" id="PF02223">
    <property type="entry name" value="Thymidylate_kin"/>
    <property type="match status" value="1"/>
</dbReference>
<reference evidence="14 15" key="1">
    <citation type="submission" date="2019-08" db="EMBL/GenBank/DDBJ databases">
        <authorList>
            <person name="Guy L."/>
        </authorList>
    </citation>
    <scope>NUCLEOTIDE SEQUENCE [LARGE SCALE GENOMIC DNA]</scope>
    <source>
        <strain evidence="14 15">SGT-108</strain>
    </source>
</reference>
<evidence type="ECO:0000313" key="14">
    <source>
        <dbReference type="EMBL" id="VVC75914.1"/>
    </source>
</evidence>
<evidence type="ECO:0000256" key="2">
    <source>
        <dbReference type="ARBA" id="ARBA00012980"/>
    </source>
</evidence>
<dbReference type="KEGG" id="asip:AQUSIP_12150"/>
<evidence type="ECO:0000256" key="3">
    <source>
        <dbReference type="ARBA" id="ARBA00017144"/>
    </source>
</evidence>
<dbReference type="PANTHER" id="PTHR10344">
    <property type="entry name" value="THYMIDYLATE KINASE"/>
    <property type="match status" value="1"/>
</dbReference>
<keyword evidence="6 12" id="KW-0547">Nucleotide-binding</keyword>
<dbReference type="Proteomes" id="UP000324194">
    <property type="component" value="Chromosome 1"/>
</dbReference>
<proteinExistence type="inferred from homology"/>
<evidence type="ECO:0000256" key="12">
    <source>
        <dbReference type="HAMAP-Rule" id="MF_00165"/>
    </source>
</evidence>
<dbReference type="EMBL" id="LR699119">
    <property type="protein sequence ID" value="VVC75914.1"/>
    <property type="molecule type" value="Genomic_DNA"/>
</dbReference>
<dbReference type="Gene3D" id="3.40.50.300">
    <property type="entry name" value="P-loop containing nucleotide triphosphate hydrolases"/>
    <property type="match status" value="1"/>
</dbReference>
<evidence type="ECO:0000256" key="6">
    <source>
        <dbReference type="ARBA" id="ARBA00022741"/>
    </source>
</evidence>
<sequence length="211" mass="24332">MMQGKFISIEGTEGAGKSTALQFIKQYLTKNNIDVVWTREPGGTELAEEIRRLVLHPMSFEEIEPETELLLMFAARAQHMKKYILPALNSGKWVATDRFIDASYAYQGGGRGIAMDYITMLDKWIVGSTYPQLTLLLDIAPHQGFERAEKRGTDKDRIEQEKMDFFVRVRDVYLERAKQDPERIKVIDASVPLFAVENQIRDVLDEFIKRR</sequence>
<dbReference type="NCBIfam" id="TIGR00041">
    <property type="entry name" value="DTMP_kinase"/>
    <property type="match status" value="1"/>
</dbReference>
<accession>A0A5E4PGC6</accession>
<feature type="domain" description="Thymidylate kinase-like" evidence="13">
    <location>
        <begin position="9"/>
        <end position="200"/>
    </location>
</feature>
<feature type="binding site" evidence="12">
    <location>
        <begin position="11"/>
        <end position="18"/>
    </location>
    <ligand>
        <name>ATP</name>
        <dbReference type="ChEBI" id="CHEBI:30616"/>
    </ligand>
</feature>
<dbReference type="GO" id="GO:0006227">
    <property type="term" value="P:dUDP biosynthetic process"/>
    <property type="evidence" value="ECO:0007669"/>
    <property type="project" value="TreeGrafter"/>
</dbReference>
<evidence type="ECO:0000256" key="5">
    <source>
        <dbReference type="ARBA" id="ARBA00022727"/>
    </source>
</evidence>
<dbReference type="SUPFAM" id="SSF52540">
    <property type="entry name" value="P-loop containing nucleoside triphosphate hydrolases"/>
    <property type="match status" value="1"/>
</dbReference>
<keyword evidence="4 12" id="KW-0808">Transferase</keyword>
<comment type="catalytic activity">
    <reaction evidence="10 12">
        <text>dTMP + ATP = dTDP + ADP</text>
        <dbReference type="Rhea" id="RHEA:13517"/>
        <dbReference type="ChEBI" id="CHEBI:30616"/>
        <dbReference type="ChEBI" id="CHEBI:58369"/>
        <dbReference type="ChEBI" id="CHEBI:63528"/>
        <dbReference type="ChEBI" id="CHEBI:456216"/>
        <dbReference type="EC" id="2.7.4.9"/>
    </reaction>
</comment>
<dbReference type="GO" id="GO:0004798">
    <property type="term" value="F:dTMP kinase activity"/>
    <property type="evidence" value="ECO:0007669"/>
    <property type="project" value="UniProtKB-UniRule"/>
</dbReference>
<dbReference type="EC" id="2.7.4.9" evidence="2 12"/>
<dbReference type="InterPro" id="IPR039430">
    <property type="entry name" value="Thymidylate_kin-like_dom"/>
</dbReference>
<dbReference type="RefSeq" id="WP_148339181.1">
    <property type="nucleotide sequence ID" value="NZ_LR699119.1"/>
</dbReference>
<evidence type="ECO:0000256" key="9">
    <source>
        <dbReference type="ARBA" id="ARBA00029962"/>
    </source>
</evidence>
<evidence type="ECO:0000256" key="8">
    <source>
        <dbReference type="ARBA" id="ARBA00022840"/>
    </source>
</evidence>
<dbReference type="InterPro" id="IPR018094">
    <property type="entry name" value="Thymidylate_kinase"/>
</dbReference>
<dbReference type="FunFam" id="3.40.50.300:FF:000225">
    <property type="entry name" value="Thymidylate kinase"/>
    <property type="match status" value="1"/>
</dbReference>
<dbReference type="AlphaFoldDB" id="A0A5E4PGC6"/>
<dbReference type="HAMAP" id="MF_00165">
    <property type="entry name" value="Thymidylate_kinase"/>
    <property type="match status" value="1"/>
</dbReference>
<dbReference type="GO" id="GO:0006233">
    <property type="term" value="P:dTDP biosynthetic process"/>
    <property type="evidence" value="ECO:0007669"/>
    <property type="project" value="InterPro"/>
</dbReference>
<dbReference type="InterPro" id="IPR027417">
    <property type="entry name" value="P-loop_NTPase"/>
</dbReference>
<evidence type="ECO:0000256" key="10">
    <source>
        <dbReference type="ARBA" id="ARBA00048743"/>
    </source>
</evidence>
<keyword evidence="15" id="KW-1185">Reference proteome</keyword>
<dbReference type="CDD" id="cd01672">
    <property type="entry name" value="TMPK"/>
    <property type="match status" value="1"/>
</dbReference>
<dbReference type="GO" id="GO:0005829">
    <property type="term" value="C:cytosol"/>
    <property type="evidence" value="ECO:0007669"/>
    <property type="project" value="TreeGrafter"/>
</dbReference>
<evidence type="ECO:0000256" key="1">
    <source>
        <dbReference type="ARBA" id="ARBA00009776"/>
    </source>
</evidence>
<comment type="function">
    <text evidence="11 12">Phosphorylation of dTMP to form dTDP in both de novo and salvage pathways of dTTP synthesis.</text>
</comment>
<name>A0A5E4PGC6_9COXI</name>
<dbReference type="PANTHER" id="PTHR10344:SF4">
    <property type="entry name" value="UMP-CMP KINASE 2, MITOCHONDRIAL"/>
    <property type="match status" value="1"/>
</dbReference>